<evidence type="ECO:0000256" key="1">
    <source>
        <dbReference type="SAM" id="MobiDB-lite"/>
    </source>
</evidence>
<dbReference type="Proteomes" id="UP000194236">
    <property type="component" value="Unassembled WGS sequence"/>
</dbReference>
<feature type="compositionally biased region" description="Polar residues" evidence="1">
    <location>
        <begin position="10"/>
        <end position="22"/>
    </location>
</feature>
<name>A0A1Y3ATW9_EURMA</name>
<dbReference type="EMBL" id="MUJZ01062604">
    <property type="protein sequence ID" value="OTF71093.1"/>
    <property type="molecule type" value="Genomic_DNA"/>
</dbReference>
<gene>
    <name evidence="2" type="ORF">BLA29_014580</name>
</gene>
<feature type="region of interest" description="Disordered" evidence="1">
    <location>
        <begin position="1"/>
        <end position="22"/>
    </location>
</feature>
<evidence type="ECO:0000313" key="2">
    <source>
        <dbReference type="EMBL" id="OTF71093.1"/>
    </source>
</evidence>
<accession>A0A1Y3ATW9</accession>
<dbReference type="AlphaFoldDB" id="A0A1Y3ATW9"/>
<proteinExistence type="predicted"/>
<organism evidence="2 3">
    <name type="scientific">Euroglyphus maynei</name>
    <name type="common">Mayne's house dust mite</name>
    <dbReference type="NCBI Taxonomy" id="6958"/>
    <lineage>
        <taxon>Eukaryota</taxon>
        <taxon>Metazoa</taxon>
        <taxon>Ecdysozoa</taxon>
        <taxon>Arthropoda</taxon>
        <taxon>Chelicerata</taxon>
        <taxon>Arachnida</taxon>
        <taxon>Acari</taxon>
        <taxon>Acariformes</taxon>
        <taxon>Sarcoptiformes</taxon>
        <taxon>Astigmata</taxon>
        <taxon>Psoroptidia</taxon>
        <taxon>Analgoidea</taxon>
        <taxon>Pyroglyphidae</taxon>
        <taxon>Pyroglyphinae</taxon>
        <taxon>Euroglyphus</taxon>
    </lineage>
</organism>
<reference evidence="2 3" key="1">
    <citation type="submission" date="2017-03" db="EMBL/GenBank/DDBJ databases">
        <title>Genome Survey of Euroglyphus maynei.</title>
        <authorList>
            <person name="Arlian L.G."/>
            <person name="Morgan M.S."/>
            <person name="Rider S.D."/>
        </authorList>
    </citation>
    <scope>NUCLEOTIDE SEQUENCE [LARGE SCALE GENOMIC DNA]</scope>
    <source>
        <strain evidence="2">Arlian Lab</strain>
        <tissue evidence="2">Whole body</tissue>
    </source>
</reference>
<sequence length="110" mass="12912">LSSVGELEHSSTTTNPSSAIDSNQFDFSLGKIEALAEVRQELLTKKEMLFDKCIEELHRHLYTITTENLRKQFLNEQQQQQIRETLNHNRKPSIIYDNLRLYENQMIEGM</sequence>
<keyword evidence="3" id="KW-1185">Reference proteome</keyword>
<evidence type="ECO:0000313" key="3">
    <source>
        <dbReference type="Proteomes" id="UP000194236"/>
    </source>
</evidence>
<feature type="non-terminal residue" evidence="2">
    <location>
        <position position="1"/>
    </location>
</feature>
<dbReference type="OrthoDB" id="272977at2759"/>
<protein>
    <submittedName>
        <fullName evidence="2">Uncharacterized protein</fullName>
    </submittedName>
</protein>
<comment type="caution">
    <text evidence="2">The sequence shown here is derived from an EMBL/GenBank/DDBJ whole genome shotgun (WGS) entry which is preliminary data.</text>
</comment>